<gene>
    <name evidence="1" type="ORF">AP3564_06625</name>
    <name evidence="2" type="ORF">AZI98_13175</name>
</gene>
<keyword evidence="3" id="KW-1185">Reference proteome</keyword>
<dbReference type="KEGG" id="apak:AP3564_06625"/>
<evidence type="ECO:0000313" key="1">
    <source>
        <dbReference type="EMBL" id="ASS89962.1"/>
    </source>
</evidence>
<dbReference type="RefSeq" id="WP_063388739.1">
    <property type="nucleotide sequence ID" value="NZ_CP017703.1"/>
</dbReference>
<evidence type="ECO:0000313" key="4">
    <source>
        <dbReference type="Proteomes" id="UP000214606"/>
    </source>
</evidence>
<dbReference type="EMBL" id="CP017703">
    <property type="protein sequence ID" value="ASS89962.1"/>
    <property type="molecule type" value="Genomic_DNA"/>
</dbReference>
<accession>A0A164BJA2</accession>
<organism evidence="2 3">
    <name type="scientific">Aeribacillus pallidus</name>
    <dbReference type="NCBI Taxonomy" id="33936"/>
    <lineage>
        <taxon>Bacteria</taxon>
        <taxon>Bacillati</taxon>
        <taxon>Bacillota</taxon>
        <taxon>Bacilli</taxon>
        <taxon>Bacillales</taxon>
        <taxon>Bacillaceae</taxon>
        <taxon>Aeribacillus</taxon>
    </lineage>
</organism>
<evidence type="ECO:0000313" key="2">
    <source>
        <dbReference type="EMBL" id="KZN95597.1"/>
    </source>
</evidence>
<accession>A0A161ZRP4</accession>
<dbReference type="AlphaFoldDB" id="A0A161ZRP4"/>
<dbReference type="STRING" id="33936.AZI98_13175"/>
<dbReference type="GeneID" id="301124661"/>
<evidence type="ECO:0000313" key="3">
    <source>
        <dbReference type="Proteomes" id="UP000076476"/>
    </source>
</evidence>
<reference evidence="2 3" key="1">
    <citation type="submission" date="2016-04" db="EMBL/GenBank/DDBJ databases">
        <title>Draft genome sequence of Aeribacillus pallidus 8m3 from petroleum reservoir.</title>
        <authorList>
            <person name="Poltaraus A.B."/>
            <person name="Nazina T.N."/>
            <person name="Tourova T.P."/>
            <person name="Malakho S.M."/>
            <person name="Korshunova A.V."/>
            <person name="Sokolova D.S."/>
        </authorList>
    </citation>
    <scope>NUCLEOTIDE SEQUENCE [LARGE SCALE GENOMIC DNA]</scope>
    <source>
        <strain evidence="2 3">8m3</strain>
    </source>
</reference>
<protein>
    <submittedName>
        <fullName evidence="2">Uncharacterized protein</fullName>
    </submittedName>
</protein>
<sequence length="67" mass="8256">MKNVLVLMEKNFDRIYKNFNDLCTMFEENHHLDYQSFETYQQLRRKLIEDVKALEYFIVGTMKSKEK</sequence>
<proteinExistence type="predicted"/>
<dbReference type="EMBL" id="LWBR01000045">
    <property type="protein sequence ID" value="KZN95597.1"/>
    <property type="molecule type" value="Genomic_DNA"/>
</dbReference>
<reference evidence="1 4" key="2">
    <citation type="submission" date="2016-10" db="EMBL/GenBank/DDBJ databases">
        <title>The whole genome sequencing and assembly of Aeribacillus pallidus KCTC3564 strain.</title>
        <authorList>
            <person name="Lee Y.-J."/>
            <person name="Park M.-K."/>
            <person name="Yi H."/>
            <person name="Bahn Y.-S."/>
            <person name="Kim J.F."/>
            <person name="Lee D.-W."/>
        </authorList>
    </citation>
    <scope>NUCLEOTIDE SEQUENCE [LARGE SCALE GENOMIC DNA]</scope>
    <source>
        <strain evidence="1 4">KCTC3564</strain>
    </source>
</reference>
<dbReference type="Proteomes" id="UP000076476">
    <property type="component" value="Unassembled WGS sequence"/>
</dbReference>
<name>A0A161ZRP4_9BACI</name>
<dbReference type="Proteomes" id="UP000214606">
    <property type="component" value="Chromosome"/>
</dbReference>